<dbReference type="SMART" id="SM00356">
    <property type="entry name" value="ZnF_C3H1"/>
    <property type="match status" value="5"/>
</dbReference>
<dbReference type="GO" id="GO:0003700">
    <property type="term" value="F:DNA-binding transcription factor activity"/>
    <property type="evidence" value="ECO:0007669"/>
    <property type="project" value="InterPro"/>
</dbReference>
<evidence type="ECO:0000256" key="1">
    <source>
        <dbReference type="ARBA" id="ARBA00022723"/>
    </source>
</evidence>
<keyword evidence="3 12" id="KW-0863">Zinc-finger</keyword>
<evidence type="ECO:0000313" key="18">
    <source>
        <dbReference type="Proteomes" id="UP000246464"/>
    </source>
</evidence>
<protein>
    <recommendedName>
        <fullName evidence="10">Zinc finger CCCH domain-containing protein 3</fullName>
    </recommendedName>
    <alternativeName>
        <fullName evidence="11">Smad-interacting CPSF-like factor</fullName>
    </alternativeName>
</protein>
<feature type="region of interest" description="Disordered" evidence="14">
    <location>
        <begin position="23"/>
        <end position="177"/>
    </location>
</feature>
<evidence type="ECO:0000256" key="7">
    <source>
        <dbReference type="ARBA" id="ARBA00023163"/>
    </source>
</evidence>
<dbReference type="CDD" id="cd14718">
    <property type="entry name" value="bZIP_Maf_large"/>
    <property type="match status" value="1"/>
</dbReference>
<feature type="coiled-coil region" evidence="13">
    <location>
        <begin position="1070"/>
        <end position="1097"/>
    </location>
</feature>
<feature type="region of interest" description="Disordered" evidence="14">
    <location>
        <begin position="294"/>
        <end position="404"/>
    </location>
</feature>
<feature type="zinc finger region" description="C3H1-type" evidence="12">
    <location>
        <begin position="713"/>
        <end position="736"/>
    </location>
</feature>
<feature type="compositionally biased region" description="Low complexity" evidence="14">
    <location>
        <begin position="294"/>
        <end position="308"/>
    </location>
</feature>
<feature type="compositionally biased region" description="Basic residues" evidence="14">
    <location>
        <begin position="980"/>
        <end position="997"/>
    </location>
</feature>
<feature type="region of interest" description="Disordered" evidence="14">
    <location>
        <begin position="812"/>
        <end position="900"/>
    </location>
</feature>
<evidence type="ECO:0000256" key="14">
    <source>
        <dbReference type="SAM" id="MobiDB-lite"/>
    </source>
</evidence>
<dbReference type="InterPro" id="IPR004827">
    <property type="entry name" value="bZIP"/>
</dbReference>
<feature type="compositionally biased region" description="Basic and acidic residues" evidence="14">
    <location>
        <begin position="357"/>
        <end position="366"/>
    </location>
</feature>
<dbReference type="FunFam" id="4.10.1000.10:FF:000022">
    <property type="entry name" value="Zinc finger CCCH domain-containing protein 7"/>
    <property type="match status" value="1"/>
</dbReference>
<feature type="region of interest" description="Disordered" evidence="14">
    <location>
        <begin position="636"/>
        <end position="658"/>
    </location>
</feature>
<dbReference type="Pfam" id="PF03131">
    <property type="entry name" value="bZIP_Maf"/>
    <property type="match status" value="1"/>
</dbReference>
<sequence length="1116" mass="121561">MAEREALKRQIDLLQDLINKHKSVHGDAPFPTAEPTQLQAPASVRGRGHGTSFVHSYGSGGGGRVYVPPTRGSWRKKHSLRNKTAQTSFEHHSASTSSSSVEQSYSLPSHSRGEEGGGRTRSDPSLSGIAQQKKDGRGSSTTGIGKDATKKPSTDVLRQSQSSRQTQEFQPKAASGKVALPGKMADVSLVVPPFVDTTTSLSGSVVQIKPSLISRTSTESKWTPVAPKTGNITLPASALTKVEKNQQPSPNLASQTSQTQISESYLKKSKFTWIKSQNVGGQAPGKAVSVSAASVSKAGSPSITSSRRTPTKKLPRKLSPVTVAPKTSKYKWVSAAGAQTKTSRKPPSPKGLTLPHRAPEKGEATRRLRSPAAPSAKTRRATGSSLSSRYRWKAAGQSSPGGGAAAATAAVASALTARRRSAFHWTAERSGRGVRGGLVVNPSLPHRASLPPSSPAGFKLRSRMKIIRKSPNSGGGSSPSAGKFFPRGRVHAATRTPPGVRRTPSRELVSFGRHKLRRLSPLTSTRTSPAYASASSHCSPASQRVFRTRYKMVTRPGSSAALQTLHYNPALSWRAKRIQSARSFLQSRLRSPHHHDRHPASTQHWRGSGMCWIGGSLYRVSANKLSRTAASNVSVGRTGRFSGPHTSPVSPAWSRHSSTRHLASRAVQRSLAIIRHAHQKKQQKQYCMYYNRFGKCNRGNSCPFIHDPDKVAVCTRFLRGTCKRADGTCPFSHKVAKEKMPVCSYFLRGICNNSDCPYSHVYVSRKAEVCQDFVRGYCPEGEKCKKKHTLVCPDFSKSGSCPRGTRCKLQHRQQHAKRGASGAPTPTPTSTSTTAPAKRARTSKRPCLSVVMPDAPQAAAGTPAPGPLALPSFISLSSSPEEPDAPDTLPAEASQRGSCRSNLGCEVTGAAAAAEVNDFRFLSCSYQHHINPEALNLTPEDAVEALIGNAHHHHHHHQAYEGFRGGQQYVGEDLSAASAAHHHHQGHHHHHHHHGHHARLEDRFSDEQLVSMTVRELNRQLRGFSKEEVIRLKQKRRTLKNRGYAQSCRFKRVQQRHMLETEKCSLQSQVEQLKQDVARLAKERDVYKEKYEKLAGRTYPSARDASGKQAPGDFFM</sequence>
<dbReference type="PANTHER" id="PTHR46156:SF1">
    <property type="entry name" value="ZINC FINGER CCCH DOMAIN-CONTAINING PROTEIN 3"/>
    <property type="match status" value="1"/>
</dbReference>
<dbReference type="InterPro" id="IPR036855">
    <property type="entry name" value="Znf_CCCH_sf"/>
</dbReference>
<feature type="region of interest" description="Disordered" evidence="14">
    <location>
        <begin position="976"/>
        <end position="1000"/>
    </location>
</feature>
<dbReference type="SUPFAM" id="SSF90229">
    <property type="entry name" value="CCCH zinc finger"/>
    <property type="match status" value="2"/>
</dbReference>
<dbReference type="Proteomes" id="UP000246464">
    <property type="component" value="Chromosome 12"/>
</dbReference>
<dbReference type="Pfam" id="PF00642">
    <property type="entry name" value="zf-CCCH"/>
    <property type="match status" value="1"/>
</dbReference>
<feature type="zinc finger region" description="C3H1-type" evidence="12">
    <location>
        <begin position="681"/>
        <end position="709"/>
    </location>
</feature>
<feature type="compositionally biased region" description="Basic and acidic residues" evidence="14">
    <location>
        <begin position="111"/>
        <end position="122"/>
    </location>
</feature>
<feature type="domain" description="C3H1-type" evidence="15">
    <location>
        <begin position="764"/>
        <end position="791"/>
    </location>
</feature>
<feature type="domain" description="C3H1-type" evidence="15">
    <location>
        <begin position="681"/>
        <end position="709"/>
    </location>
</feature>
<evidence type="ECO:0000256" key="5">
    <source>
        <dbReference type="ARBA" id="ARBA00023015"/>
    </source>
</evidence>
<feature type="domain" description="C3H1-type" evidence="15">
    <location>
        <begin position="737"/>
        <end position="763"/>
    </location>
</feature>
<dbReference type="InterPro" id="IPR008917">
    <property type="entry name" value="TF_DNA-bd_sf"/>
</dbReference>
<dbReference type="GO" id="GO:0008270">
    <property type="term" value="F:zinc ion binding"/>
    <property type="evidence" value="ECO:0007669"/>
    <property type="project" value="UniProtKB-KW"/>
</dbReference>
<feature type="zinc finger region" description="C3H1-type" evidence="12">
    <location>
        <begin position="737"/>
        <end position="763"/>
    </location>
</feature>
<evidence type="ECO:0000256" key="13">
    <source>
        <dbReference type="SAM" id="Coils"/>
    </source>
</evidence>
<evidence type="ECO:0000313" key="17">
    <source>
        <dbReference type="EMBL" id="AWP10470.1"/>
    </source>
</evidence>
<feature type="compositionally biased region" description="Polar residues" evidence="14">
    <location>
        <begin position="156"/>
        <end position="169"/>
    </location>
</feature>
<dbReference type="SMART" id="SM00338">
    <property type="entry name" value="BRLZ"/>
    <property type="match status" value="1"/>
</dbReference>
<dbReference type="EMBL" id="CP026254">
    <property type="protein sequence ID" value="AWP10470.1"/>
    <property type="molecule type" value="Genomic_DNA"/>
</dbReference>
<evidence type="ECO:0000256" key="8">
    <source>
        <dbReference type="ARBA" id="ARBA00057285"/>
    </source>
</evidence>
<feature type="domain" description="BZIP" evidence="16">
    <location>
        <begin position="1031"/>
        <end position="1094"/>
    </location>
</feature>
<dbReference type="Gene3D" id="1.20.5.170">
    <property type="match status" value="1"/>
</dbReference>
<feature type="domain" description="C3H1-type" evidence="15">
    <location>
        <begin position="713"/>
        <end position="736"/>
    </location>
</feature>
<dbReference type="InterPro" id="IPR000571">
    <property type="entry name" value="Znf_CCCH"/>
</dbReference>
<keyword evidence="2" id="KW-0677">Repeat</keyword>
<feature type="zinc finger region" description="C3H1-type" evidence="12">
    <location>
        <begin position="764"/>
        <end position="791"/>
    </location>
</feature>
<evidence type="ECO:0000256" key="11">
    <source>
        <dbReference type="ARBA" id="ARBA00079564"/>
    </source>
</evidence>
<keyword evidence="4 12" id="KW-0862">Zinc</keyword>
<organism evidence="17 18">
    <name type="scientific">Scophthalmus maximus</name>
    <name type="common">Turbot</name>
    <name type="synonym">Psetta maxima</name>
    <dbReference type="NCBI Taxonomy" id="52904"/>
    <lineage>
        <taxon>Eukaryota</taxon>
        <taxon>Metazoa</taxon>
        <taxon>Chordata</taxon>
        <taxon>Craniata</taxon>
        <taxon>Vertebrata</taxon>
        <taxon>Euteleostomi</taxon>
        <taxon>Actinopterygii</taxon>
        <taxon>Neopterygii</taxon>
        <taxon>Teleostei</taxon>
        <taxon>Neoteleostei</taxon>
        <taxon>Acanthomorphata</taxon>
        <taxon>Carangaria</taxon>
        <taxon>Pleuronectiformes</taxon>
        <taxon>Pleuronectoidei</taxon>
        <taxon>Scophthalmidae</taxon>
        <taxon>Scophthalmus</taxon>
    </lineage>
</organism>
<dbReference type="GO" id="GO:0003677">
    <property type="term" value="F:DNA binding"/>
    <property type="evidence" value="ECO:0007669"/>
    <property type="project" value="UniProtKB-KW"/>
</dbReference>
<evidence type="ECO:0000259" key="15">
    <source>
        <dbReference type="PROSITE" id="PS50103"/>
    </source>
</evidence>
<comment type="function">
    <text evidence="8">Required for the export of polyadenylated mRNAs from the nucleus. Enhances ACVR1B-induced SMAD-dependent transcription. Binds to single-stranded DNA but not to double-stranded DNA in vitro. Involved in RNA cleavage.</text>
</comment>
<dbReference type="InterPro" id="IPR013592">
    <property type="entry name" value="Maf_TF_N"/>
</dbReference>
<accession>A0A2U9C359</accession>
<dbReference type="PROSITE" id="PS50103">
    <property type="entry name" value="ZF_C3H1"/>
    <property type="match status" value="5"/>
</dbReference>
<dbReference type="STRING" id="52904.ENSSMAP00000026671"/>
<keyword evidence="5" id="KW-0805">Transcription regulation</keyword>
<evidence type="ECO:0000256" key="6">
    <source>
        <dbReference type="ARBA" id="ARBA00023125"/>
    </source>
</evidence>
<feature type="domain" description="C3H1-type" evidence="15">
    <location>
        <begin position="792"/>
        <end position="814"/>
    </location>
</feature>
<dbReference type="InterPro" id="IPR004826">
    <property type="entry name" value="bZIP_Maf"/>
</dbReference>
<keyword evidence="7" id="KW-0804">Transcription</keyword>
<name>A0A2U9C359_SCOMX</name>
<evidence type="ECO:0000256" key="12">
    <source>
        <dbReference type="PROSITE-ProRule" id="PRU00723"/>
    </source>
</evidence>
<dbReference type="PROSITE" id="PS50217">
    <property type="entry name" value="BZIP"/>
    <property type="match status" value="1"/>
</dbReference>
<keyword evidence="6" id="KW-0238">DNA-binding</keyword>
<evidence type="ECO:0000256" key="10">
    <source>
        <dbReference type="ARBA" id="ARBA00071600"/>
    </source>
</evidence>
<feature type="compositionally biased region" description="Low complexity" evidence="14">
    <location>
        <begin position="853"/>
        <end position="871"/>
    </location>
</feature>
<evidence type="ECO:0000256" key="9">
    <source>
        <dbReference type="ARBA" id="ARBA00064187"/>
    </source>
</evidence>
<evidence type="ECO:0000256" key="3">
    <source>
        <dbReference type="ARBA" id="ARBA00022771"/>
    </source>
</evidence>
<evidence type="ECO:0000259" key="16">
    <source>
        <dbReference type="PROSITE" id="PS50217"/>
    </source>
</evidence>
<keyword evidence="18" id="KW-1185">Reference proteome</keyword>
<evidence type="ECO:0000256" key="4">
    <source>
        <dbReference type="ARBA" id="ARBA00022833"/>
    </source>
</evidence>
<proteinExistence type="predicted"/>
<gene>
    <name evidence="17" type="ORF">SMAX5B_009238</name>
</gene>
<feature type="compositionally biased region" description="Low complexity" evidence="14">
    <location>
        <begin position="94"/>
        <end position="109"/>
    </location>
</feature>
<dbReference type="GO" id="GO:0005634">
    <property type="term" value="C:nucleus"/>
    <property type="evidence" value="ECO:0007669"/>
    <property type="project" value="TreeGrafter"/>
</dbReference>
<reference evidence="17 18" key="1">
    <citation type="submission" date="2017-12" db="EMBL/GenBank/DDBJ databases">
        <title>Integrating genomic resources of turbot (Scophthalmus maximus) in depth evaluation of genetic and physical mapping variation across individuals.</title>
        <authorList>
            <person name="Martinez P."/>
        </authorList>
    </citation>
    <scope>NUCLEOTIDE SEQUENCE [LARGE SCALE GENOMIC DNA]</scope>
</reference>
<dbReference type="PANTHER" id="PTHR46156">
    <property type="entry name" value="CCCH ZINGC FINGER"/>
    <property type="match status" value="1"/>
</dbReference>
<evidence type="ECO:0000256" key="2">
    <source>
        <dbReference type="ARBA" id="ARBA00022737"/>
    </source>
</evidence>
<dbReference type="AlphaFoldDB" id="A0A2U9C359"/>
<dbReference type="FunFam" id="1.20.5.170:FF:000016">
    <property type="entry name" value="MAF bZIP transcription factor"/>
    <property type="match status" value="1"/>
</dbReference>
<feature type="zinc finger region" description="C3H1-type" evidence="12">
    <location>
        <begin position="792"/>
        <end position="814"/>
    </location>
</feature>
<comment type="subunit">
    <text evidence="9">Interacts with SMAD1, SMAD3, SMAD4, CPSF2 and CPSF3.</text>
</comment>
<dbReference type="Gene3D" id="4.10.1000.10">
    <property type="entry name" value="Zinc finger, CCCH-type"/>
    <property type="match status" value="2"/>
</dbReference>
<dbReference type="SUPFAM" id="SSF47454">
    <property type="entry name" value="A DNA-binding domain in eukaryotic transcription factors"/>
    <property type="match status" value="1"/>
</dbReference>
<keyword evidence="1 12" id="KW-0479">Metal-binding</keyword>
<dbReference type="FunFam" id="4.10.1000.10:FF:000008">
    <property type="entry name" value="zinc finger CCCH domain-containing protein 3"/>
    <property type="match status" value="1"/>
</dbReference>
<feature type="compositionally biased region" description="Low complexity" evidence="14">
    <location>
        <begin position="819"/>
        <end position="837"/>
    </location>
</feature>
<dbReference type="Pfam" id="PF08383">
    <property type="entry name" value="Maf_N"/>
    <property type="match status" value="1"/>
</dbReference>
<keyword evidence="13" id="KW-0175">Coiled coil</keyword>